<dbReference type="GO" id="GO:0008460">
    <property type="term" value="F:dTDP-glucose 4,6-dehydratase activity"/>
    <property type="evidence" value="ECO:0007669"/>
    <property type="project" value="UniProtKB-EC"/>
</dbReference>
<dbReference type="Pfam" id="PF01370">
    <property type="entry name" value="Epimerase"/>
    <property type="match status" value="1"/>
</dbReference>
<keyword evidence="3" id="KW-0456">Lyase</keyword>
<organism evidence="3">
    <name type="scientific">hydrothermal vent metagenome</name>
    <dbReference type="NCBI Taxonomy" id="652676"/>
    <lineage>
        <taxon>unclassified sequences</taxon>
        <taxon>metagenomes</taxon>
        <taxon>ecological metagenomes</taxon>
    </lineage>
</organism>
<dbReference type="Gene3D" id="3.40.50.720">
    <property type="entry name" value="NAD(P)-binding Rossmann-like Domain"/>
    <property type="match status" value="1"/>
</dbReference>
<name>A0A160TDJ6_9ZZZZ</name>
<reference evidence="3" key="1">
    <citation type="submission" date="2015-10" db="EMBL/GenBank/DDBJ databases">
        <authorList>
            <person name="Gilbert D.G."/>
        </authorList>
    </citation>
    <scope>NUCLEOTIDE SEQUENCE</scope>
</reference>
<dbReference type="EC" id="4.2.1.46" evidence="3"/>
<dbReference type="AlphaFoldDB" id="A0A160TDJ6"/>
<feature type="domain" description="NAD-dependent epimerase/dehydratase" evidence="2">
    <location>
        <begin position="3"/>
        <end position="240"/>
    </location>
</feature>
<proteinExistence type="predicted"/>
<dbReference type="CDD" id="cd05253">
    <property type="entry name" value="UDP_GE_SDE_e"/>
    <property type="match status" value="1"/>
</dbReference>
<evidence type="ECO:0000313" key="3">
    <source>
        <dbReference type="EMBL" id="CUS41317.1"/>
    </source>
</evidence>
<accession>A0A160TDJ6</accession>
<evidence type="ECO:0000259" key="2">
    <source>
        <dbReference type="Pfam" id="PF01370"/>
    </source>
</evidence>
<dbReference type="PRINTS" id="PR01713">
    <property type="entry name" value="NUCEPIMERASE"/>
</dbReference>
<dbReference type="InterPro" id="IPR001509">
    <property type="entry name" value="Epimerase_deHydtase"/>
</dbReference>
<dbReference type="SUPFAM" id="SSF51735">
    <property type="entry name" value="NAD(P)-binding Rossmann-fold domains"/>
    <property type="match status" value="1"/>
</dbReference>
<dbReference type="InterPro" id="IPR036291">
    <property type="entry name" value="NAD(P)-bd_dom_sf"/>
</dbReference>
<gene>
    <name evidence="3" type="ORF">MGWOODY_Tha835</name>
</gene>
<protein>
    <submittedName>
        <fullName evidence="3">dTDP-glucose 4,6-dehydratase</fullName>
        <ecNumber evidence="3">4.2.1.46</ecNumber>
    </submittedName>
</protein>
<dbReference type="EMBL" id="CZQC01000038">
    <property type="protein sequence ID" value="CUS41317.1"/>
    <property type="molecule type" value="Genomic_DNA"/>
</dbReference>
<evidence type="ECO:0000256" key="1">
    <source>
        <dbReference type="ARBA" id="ARBA00023027"/>
    </source>
</evidence>
<keyword evidence="1" id="KW-0520">NAD</keyword>
<dbReference type="PANTHER" id="PTHR43574">
    <property type="entry name" value="EPIMERASE-RELATED"/>
    <property type="match status" value="1"/>
</dbReference>
<sequence>MKILVTGAAGFIGAFTSQRFIEQGHEVVGIDNLNDYYDVNLKHGRLAWLNALPQFEFKQVELGDTQAVNAVFAEHQFDRVVHLAAQAGVRYSITNPHAYVESNLVGFVNILEACRHNNIEHLVYASSSSVYGLNTHIPYSTSDRVDHPVSLYAATKKSNELMAHTYSHLYGLPTTGLRFFTVYGPWGRPDMAYFSFTKAILEGKTIDVYNHGKMQRDFTYIDDIVEGVTRIANKIPTGVEGWSPESGDTSRSSAPYKIYNIGNHNTVELGTFIETIEKVLGKTADKRYLDMQPGDVLATYANVDDLIADVDFAPNTSLEVGLEKFVRWYHEFYKV</sequence>